<comment type="subcellular location">
    <subcellularLocation>
        <location evidence="1">Cell envelope</location>
    </subcellularLocation>
</comment>
<sequence length="545" mass="61838">MRKKSLFIASVVSLSLSLLTACSIPWLESNEAIPENKILRIMESNQISNLDSAKYVDIVSWNILYNVNEGLMRLGPNNRLVNGMAESVEVSPDKKTYTFKLRDDAEWSDEEPVTAHDFEYAWKRALDPRIKSEYAYILYPIMGAEEYNKGRGSANQVKVKAIDDHTLEVCLKQPEHEFLSLTTQSTYFPQRKDIVEKYGEEYAKSPDKMVYNGPFIIDSVTPTQVRLLKNERYWDKDTVQLGQVDVQVQADTSKRINFYNSGKADITKIDSEFVYAFKQTTDYTSLELASSQYLLMNQSKPFFKNPNIRRAISLAIDRNEIVDRVLKDGSKPAGALIPPALSVEGQSFRQRAGGEVVGHNPSLAQTYFNKGLRELGLTRPPESIVMLSFNDQRSYVALSIKEQLKAKLGLEIKLNTLPRKTKVDHELKGEFDMTMSSWFADYSDPIGFLEIWTANSGLNYMKFNNAAYDRLIKQAKAAASHNKKTSLMIQAEKLLVGTGEGQQAALVPLYYETNSFLQKPYVKGLHRHPYGAEYDLKWASVDGKQ</sequence>
<accession>A0AA45WKZ2</accession>
<evidence type="ECO:0000256" key="5">
    <source>
        <dbReference type="ARBA" id="ARBA00022856"/>
    </source>
</evidence>
<proteinExistence type="inferred from homology"/>
<dbReference type="InterPro" id="IPR000914">
    <property type="entry name" value="SBP_5_dom"/>
</dbReference>
<comment type="similarity">
    <text evidence="2">Belongs to the bacterial solute-binding protein 5 family.</text>
</comment>
<evidence type="ECO:0000256" key="2">
    <source>
        <dbReference type="ARBA" id="ARBA00005695"/>
    </source>
</evidence>
<dbReference type="GO" id="GO:0030313">
    <property type="term" value="C:cell envelope"/>
    <property type="evidence" value="ECO:0007669"/>
    <property type="project" value="UniProtKB-SubCell"/>
</dbReference>
<dbReference type="AlphaFoldDB" id="A0AA45WKZ2"/>
<feature type="chain" id="PRO_5041398902" evidence="6">
    <location>
        <begin position="21"/>
        <end position="545"/>
    </location>
</feature>
<dbReference type="PANTHER" id="PTHR30290:SF10">
    <property type="entry name" value="PERIPLASMIC OLIGOPEPTIDE-BINDING PROTEIN-RELATED"/>
    <property type="match status" value="1"/>
</dbReference>
<dbReference type="EMBL" id="FXTU01000002">
    <property type="protein sequence ID" value="SMP09045.1"/>
    <property type="molecule type" value="Genomic_DNA"/>
</dbReference>
<evidence type="ECO:0000313" key="8">
    <source>
        <dbReference type="EMBL" id="SMP09045.1"/>
    </source>
</evidence>
<dbReference type="PIRSF" id="PIRSF002741">
    <property type="entry name" value="MppA"/>
    <property type="match status" value="1"/>
</dbReference>
<keyword evidence="9" id="KW-1185">Reference proteome</keyword>
<dbReference type="GO" id="GO:0042597">
    <property type="term" value="C:periplasmic space"/>
    <property type="evidence" value="ECO:0007669"/>
    <property type="project" value="UniProtKB-ARBA"/>
</dbReference>
<dbReference type="PANTHER" id="PTHR30290">
    <property type="entry name" value="PERIPLASMIC BINDING COMPONENT OF ABC TRANSPORTER"/>
    <property type="match status" value="1"/>
</dbReference>
<evidence type="ECO:0000256" key="3">
    <source>
        <dbReference type="ARBA" id="ARBA00022448"/>
    </source>
</evidence>
<gene>
    <name evidence="8" type="ORF">SAMN06265361_10269</name>
</gene>
<dbReference type="RefSeq" id="WP_189318849.1">
    <property type="nucleotide sequence ID" value="NZ_FXTU01000002.1"/>
</dbReference>
<dbReference type="Gene3D" id="3.90.76.10">
    <property type="entry name" value="Dipeptide-binding Protein, Domain 1"/>
    <property type="match status" value="1"/>
</dbReference>
<dbReference type="GO" id="GO:0015833">
    <property type="term" value="P:peptide transport"/>
    <property type="evidence" value="ECO:0007669"/>
    <property type="project" value="UniProtKB-KW"/>
</dbReference>
<dbReference type="SUPFAM" id="SSF53850">
    <property type="entry name" value="Periplasmic binding protein-like II"/>
    <property type="match status" value="1"/>
</dbReference>
<dbReference type="Pfam" id="PF00496">
    <property type="entry name" value="SBP_bac_5"/>
    <property type="match status" value="1"/>
</dbReference>
<dbReference type="Proteomes" id="UP001157946">
    <property type="component" value="Unassembled WGS sequence"/>
</dbReference>
<keyword evidence="5" id="KW-0571">Peptide transport</keyword>
<evidence type="ECO:0000256" key="1">
    <source>
        <dbReference type="ARBA" id="ARBA00004196"/>
    </source>
</evidence>
<dbReference type="FunFam" id="3.90.76.10:FF:000001">
    <property type="entry name" value="Oligopeptide ABC transporter substrate-binding protein"/>
    <property type="match status" value="1"/>
</dbReference>
<dbReference type="GO" id="GO:1904680">
    <property type="term" value="F:peptide transmembrane transporter activity"/>
    <property type="evidence" value="ECO:0007669"/>
    <property type="project" value="TreeGrafter"/>
</dbReference>
<reference evidence="8" key="1">
    <citation type="submission" date="2017-05" db="EMBL/GenBank/DDBJ databases">
        <authorList>
            <person name="Varghese N."/>
            <person name="Submissions S."/>
        </authorList>
    </citation>
    <scope>NUCLEOTIDE SEQUENCE</scope>
    <source>
        <strain evidence="8">DSM 45262</strain>
    </source>
</reference>
<feature type="domain" description="Solute-binding protein family 5" evidence="7">
    <location>
        <begin position="80"/>
        <end position="457"/>
    </location>
</feature>
<evidence type="ECO:0000256" key="4">
    <source>
        <dbReference type="ARBA" id="ARBA00022729"/>
    </source>
</evidence>
<protein>
    <submittedName>
        <fullName evidence="8">Oligopeptide transport system substrate-binding protein</fullName>
    </submittedName>
</protein>
<dbReference type="InterPro" id="IPR039424">
    <property type="entry name" value="SBP_5"/>
</dbReference>
<dbReference type="PROSITE" id="PS51257">
    <property type="entry name" value="PROKAR_LIPOPROTEIN"/>
    <property type="match status" value="1"/>
</dbReference>
<comment type="caution">
    <text evidence="8">The sequence shown here is derived from an EMBL/GenBank/DDBJ whole genome shotgun (WGS) entry which is preliminary data.</text>
</comment>
<dbReference type="GO" id="GO:0043190">
    <property type="term" value="C:ATP-binding cassette (ABC) transporter complex"/>
    <property type="evidence" value="ECO:0007669"/>
    <property type="project" value="InterPro"/>
</dbReference>
<evidence type="ECO:0000313" key="9">
    <source>
        <dbReference type="Proteomes" id="UP001157946"/>
    </source>
</evidence>
<evidence type="ECO:0000256" key="6">
    <source>
        <dbReference type="SAM" id="SignalP"/>
    </source>
</evidence>
<dbReference type="InterPro" id="IPR030678">
    <property type="entry name" value="Peptide/Ni-bd"/>
</dbReference>
<evidence type="ECO:0000259" key="7">
    <source>
        <dbReference type="Pfam" id="PF00496"/>
    </source>
</evidence>
<dbReference type="Gene3D" id="3.10.105.10">
    <property type="entry name" value="Dipeptide-binding Protein, Domain 3"/>
    <property type="match status" value="1"/>
</dbReference>
<feature type="signal peptide" evidence="6">
    <location>
        <begin position="1"/>
        <end position="20"/>
    </location>
</feature>
<organism evidence="8 9">
    <name type="scientific">Laceyella tengchongensis</name>
    <dbReference type="NCBI Taxonomy" id="574699"/>
    <lineage>
        <taxon>Bacteria</taxon>
        <taxon>Bacillati</taxon>
        <taxon>Bacillota</taxon>
        <taxon>Bacilli</taxon>
        <taxon>Bacillales</taxon>
        <taxon>Thermoactinomycetaceae</taxon>
        <taxon>Laceyella</taxon>
    </lineage>
</organism>
<name>A0AA45WKZ2_9BACL</name>
<keyword evidence="3" id="KW-0813">Transport</keyword>
<dbReference type="Gene3D" id="3.40.190.10">
    <property type="entry name" value="Periplasmic binding protein-like II"/>
    <property type="match status" value="1"/>
</dbReference>
<dbReference type="CDD" id="cd08504">
    <property type="entry name" value="PBP2_OppA"/>
    <property type="match status" value="1"/>
</dbReference>
<keyword evidence="5" id="KW-0653">Protein transport</keyword>
<keyword evidence="4 6" id="KW-0732">Signal</keyword>